<organism evidence="2 3">
    <name type="scientific">Aduncisulcus paluster</name>
    <dbReference type="NCBI Taxonomy" id="2918883"/>
    <lineage>
        <taxon>Eukaryota</taxon>
        <taxon>Metamonada</taxon>
        <taxon>Carpediemonas-like organisms</taxon>
        <taxon>Aduncisulcus</taxon>
    </lineage>
</organism>
<proteinExistence type="predicted"/>
<dbReference type="Proteomes" id="UP001057375">
    <property type="component" value="Unassembled WGS sequence"/>
</dbReference>
<comment type="caution">
    <text evidence="2">The sequence shown here is derived from an EMBL/GenBank/DDBJ whole genome shotgun (WGS) entry which is preliminary data.</text>
</comment>
<dbReference type="EMBL" id="BQXS01000195">
    <property type="protein sequence ID" value="GKT28233.1"/>
    <property type="molecule type" value="Genomic_DNA"/>
</dbReference>
<accession>A0ABQ5K6Q5</accession>
<gene>
    <name evidence="2" type="ORF">ADUPG1_000521</name>
</gene>
<name>A0ABQ5K6Q5_9EUKA</name>
<evidence type="ECO:0000313" key="3">
    <source>
        <dbReference type="Proteomes" id="UP001057375"/>
    </source>
</evidence>
<evidence type="ECO:0000256" key="1">
    <source>
        <dbReference type="SAM" id="MobiDB-lite"/>
    </source>
</evidence>
<feature type="non-terminal residue" evidence="2">
    <location>
        <position position="500"/>
    </location>
</feature>
<feature type="region of interest" description="Disordered" evidence="1">
    <location>
        <begin position="427"/>
        <end position="448"/>
    </location>
</feature>
<reference evidence="2" key="1">
    <citation type="submission" date="2022-03" db="EMBL/GenBank/DDBJ databases">
        <title>Draft genome sequence of Aduncisulcus paluster, a free-living microaerophilic Fornicata.</title>
        <authorList>
            <person name="Yuyama I."/>
            <person name="Kume K."/>
            <person name="Tamura T."/>
            <person name="Inagaki Y."/>
            <person name="Hashimoto T."/>
        </authorList>
    </citation>
    <scope>NUCLEOTIDE SEQUENCE</scope>
    <source>
        <strain evidence="2">NY0171</strain>
    </source>
</reference>
<keyword evidence="3" id="KW-1185">Reference proteome</keyword>
<protein>
    <submittedName>
        <fullName evidence="2">Uncharacterized protein</fullName>
    </submittedName>
</protein>
<evidence type="ECO:0000313" key="2">
    <source>
        <dbReference type="EMBL" id="GKT28233.1"/>
    </source>
</evidence>
<sequence length="500" mass="56133">MPSERSQDINIMSIFSREPSSKRSQYFIQEVKPEFIHEAGFYCSPIPRDSPNVKSPDITVIKAKNRTKGKGDKEYDQSSAAQKMMKGERNRGEFTDISLPFSTSTPIKGAYISLPFSTSTPIKGACICIGGESSSSPLPSYLIFSLTSSKGEKIWFFLPIDLPDVVLCEITGRGRKEEYFKIESLIFICREETPEEIKSREAREKLWSEAPVVNPEFVKDGGRDSIPIPRNDPKLVDPSFAMIKCKDDSKSKESELYDRSSRAQGMLKGESGVALSHLSIPFPSPSPMKGAYICVNKYACSPSLLFTFTDCDGKKTFKKYEFTRPKHSYEWHFLPIDLDNVVLCEIEGKGSWWGKNSRCFDIPSLIFFREETPEERCIREFIEEQWSKAPTIKSEFIHEGDESCSPIPRDSPNVKSPDITVIKAKNRTKGKGDKEYDQSSAAQKMMKGERNRGEFTDISLPFSTSTPIKGACICIGGESSSSPLPSYLIFSLTSSKGEKM</sequence>